<keyword evidence="3" id="KW-1185">Reference proteome</keyword>
<protein>
    <submittedName>
        <fullName evidence="2">Uncharacterized protein</fullName>
    </submittedName>
</protein>
<evidence type="ECO:0000256" key="1">
    <source>
        <dbReference type="SAM" id="MobiDB-lite"/>
    </source>
</evidence>
<organism evidence="2 3">
    <name type="scientific">Pseudovibrio ascidiaceicola</name>
    <dbReference type="NCBI Taxonomy" id="285279"/>
    <lineage>
        <taxon>Bacteria</taxon>
        <taxon>Pseudomonadati</taxon>
        <taxon>Pseudomonadota</taxon>
        <taxon>Alphaproteobacteria</taxon>
        <taxon>Hyphomicrobiales</taxon>
        <taxon>Stappiaceae</taxon>
        <taxon>Pseudovibrio</taxon>
    </lineage>
</organism>
<comment type="caution">
    <text evidence="2">The sequence shown here is derived from an EMBL/GenBank/DDBJ whole genome shotgun (WGS) entry which is preliminary data.</text>
</comment>
<evidence type="ECO:0000313" key="3">
    <source>
        <dbReference type="Proteomes" id="UP000199598"/>
    </source>
</evidence>
<reference evidence="2 3" key="1">
    <citation type="submission" date="2016-10" db="EMBL/GenBank/DDBJ databases">
        <authorList>
            <person name="Varghese N."/>
            <person name="Submissions S."/>
        </authorList>
    </citation>
    <scope>NUCLEOTIDE SEQUENCE [LARGE SCALE GENOMIC DNA]</scope>
    <source>
        <strain evidence="2 3">DSM 16392</strain>
    </source>
</reference>
<gene>
    <name evidence="2" type="ORF">SAMN04488518_111180</name>
</gene>
<feature type="region of interest" description="Disordered" evidence="1">
    <location>
        <begin position="468"/>
        <end position="496"/>
    </location>
</feature>
<dbReference type="Proteomes" id="UP000199598">
    <property type="component" value="Unassembled WGS sequence"/>
</dbReference>
<feature type="region of interest" description="Disordered" evidence="1">
    <location>
        <begin position="216"/>
        <end position="270"/>
    </location>
</feature>
<dbReference type="EMBL" id="FOSK01000011">
    <property type="protein sequence ID" value="SFK92194.1"/>
    <property type="molecule type" value="Genomic_DNA"/>
</dbReference>
<name>A0A1I4DEG4_9HYPH</name>
<sequence>MLGGAQQQPESSGNQDELSWAKRVFQELSIKFPDSVQQAEQIEASMPKSDVLSVADNKAVEASMAQIASDSPAAHKTADSLIKSIVTVFTRLEGDDELKGMMDAMQAYTGDNPKYGVVGQLGAGGFTKIVDGAKKGKEDSDVTIREKGTAYFDLSNSPAFRKAMEKIYHSPELQEKMKDIIDIDYLHSFKFGRPRGAGPDSTAPDELKLYTYRNENKQNASENPELYGEVPGSEQVDGPVPQNDALAGQSLTANQRKYRERSKKGGDGAWATAADLEANKRLTEREINFAKTNPRNRHDREDYQFKENKPVKAGEMPKDKVIVEHQPGFSVWDVKDGTGFAKDADLHNKPAVAGPSGTTDRFLTGIRLLGKGVMKELGLEGDNAENQVKELGRWLATGYLVGDEHHSAVEVNLGAANHGLKPQWGSDLYTEPFSEPIKGKGFEISSEAVVDQLETKLETAEEDAVNRDAYRFDLEGGSKGTVSPDGKVKTPPKPSR</sequence>
<accession>A0A1I4DEG4</accession>
<dbReference type="RefSeq" id="WP_093522162.1">
    <property type="nucleotide sequence ID" value="NZ_FOSK01000011.1"/>
</dbReference>
<proteinExistence type="predicted"/>
<evidence type="ECO:0000313" key="2">
    <source>
        <dbReference type="EMBL" id="SFK92194.1"/>
    </source>
</evidence>